<dbReference type="PANTHER" id="PTHR33498">
    <property type="entry name" value="TRANSPOSASE FOR INSERTION SEQUENCE ELEMENT IS1557"/>
    <property type="match status" value="1"/>
</dbReference>
<dbReference type="EMBL" id="SNRY01000220">
    <property type="protein sequence ID" value="KAA6344395.1"/>
    <property type="molecule type" value="Genomic_DNA"/>
</dbReference>
<protein>
    <recommendedName>
        <fullName evidence="1">Transposase IS204/IS1001/IS1096/IS1165 DDE domain-containing protein</fullName>
    </recommendedName>
</protein>
<dbReference type="InterPro" id="IPR047951">
    <property type="entry name" value="Transpos_ISL3"/>
</dbReference>
<dbReference type="InterPro" id="IPR002560">
    <property type="entry name" value="Transposase_DDE"/>
</dbReference>
<gene>
    <name evidence="2" type="ORF">EZS27_007983</name>
</gene>
<comment type="caution">
    <text evidence="2">The sequence shown here is derived from an EMBL/GenBank/DDBJ whole genome shotgun (WGS) entry which is preliminary data.</text>
</comment>
<evidence type="ECO:0000259" key="1">
    <source>
        <dbReference type="Pfam" id="PF01610"/>
    </source>
</evidence>
<reference evidence="2" key="1">
    <citation type="submission" date="2019-03" db="EMBL/GenBank/DDBJ databases">
        <title>Single cell metagenomics reveals metabolic interactions within the superorganism composed of flagellate Streblomastix strix and complex community of Bacteroidetes bacteria on its surface.</title>
        <authorList>
            <person name="Treitli S.C."/>
            <person name="Kolisko M."/>
            <person name="Husnik F."/>
            <person name="Keeling P."/>
            <person name="Hampl V."/>
        </authorList>
    </citation>
    <scope>NUCLEOTIDE SEQUENCE</scope>
    <source>
        <strain evidence="2">STM</strain>
    </source>
</reference>
<proteinExistence type="predicted"/>
<dbReference type="PANTHER" id="PTHR33498:SF1">
    <property type="entry name" value="TRANSPOSASE FOR INSERTION SEQUENCE ELEMENT IS1557"/>
    <property type="match status" value="1"/>
</dbReference>
<organism evidence="2">
    <name type="scientific">termite gut metagenome</name>
    <dbReference type="NCBI Taxonomy" id="433724"/>
    <lineage>
        <taxon>unclassified sequences</taxon>
        <taxon>metagenomes</taxon>
        <taxon>organismal metagenomes</taxon>
    </lineage>
</organism>
<dbReference type="Pfam" id="PF01610">
    <property type="entry name" value="DDE_Tnp_ISL3"/>
    <property type="match status" value="1"/>
</dbReference>
<evidence type="ECO:0000313" key="2">
    <source>
        <dbReference type="EMBL" id="KAA6344395.1"/>
    </source>
</evidence>
<sequence length="118" mass="13932">MLTKILRFTQYITGYSIKENLKEIWMQRDKEQAKVVLDDWIKQAQGSKIPRLVKFATTLLAHKFGILAWYEYQISTGKIEGINNKIKTMKRQAYGYRDQEFFELKILALNDKNYAFSG</sequence>
<feature type="domain" description="Transposase IS204/IS1001/IS1096/IS1165 DDE" evidence="1">
    <location>
        <begin position="15"/>
        <end position="106"/>
    </location>
</feature>
<name>A0A5J4SGD1_9ZZZZ</name>
<dbReference type="AlphaFoldDB" id="A0A5J4SGD1"/>
<accession>A0A5J4SGD1</accession>